<reference evidence="4" key="1">
    <citation type="journal article" date="2019" name="Int. J. Syst. Evol. Microbiol.">
        <title>The Global Catalogue of Microorganisms (GCM) 10K type strain sequencing project: providing services to taxonomists for standard genome sequencing and annotation.</title>
        <authorList>
            <consortium name="The Broad Institute Genomics Platform"/>
            <consortium name="The Broad Institute Genome Sequencing Center for Infectious Disease"/>
            <person name="Wu L."/>
            <person name="Ma J."/>
        </authorList>
    </citation>
    <scope>NUCLEOTIDE SEQUENCE [LARGE SCALE GENOMIC DNA]</scope>
    <source>
        <strain evidence="4">KCTC 12861</strain>
    </source>
</reference>
<comment type="caution">
    <text evidence="3">The sequence shown here is derived from an EMBL/GenBank/DDBJ whole genome shotgun (WGS) entry which is preliminary data.</text>
</comment>
<dbReference type="Proteomes" id="UP000637980">
    <property type="component" value="Unassembled WGS sequence"/>
</dbReference>
<name>A0ABQ3EVR5_9HYPH</name>
<organism evidence="3 4">
    <name type="scientific">Pseudovibrio japonicus</name>
    <dbReference type="NCBI Taxonomy" id="366534"/>
    <lineage>
        <taxon>Bacteria</taxon>
        <taxon>Pseudomonadati</taxon>
        <taxon>Pseudomonadota</taxon>
        <taxon>Alphaproteobacteria</taxon>
        <taxon>Hyphomicrobiales</taxon>
        <taxon>Stappiaceae</taxon>
        <taxon>Pseudovibrio</taxon>
    </lineage>
</organism>
<sequence>MSEAQDIVRALGGDFKGSSGQAPCPCCQRERRKDQRGLSVKDASGKTLLTCHKSSCSASDVFAALRGGGIVKNQRETVNCTPFDIEKERQERNRQKVKTQALCDHIFSEAVPISGTPVETYLKTRGIIVQGHKMRDTLRFHPALRHSPSSQELPAMVARVRGPNGLPIGLHRTFLKPYGLGKASVSPARMMLGSCAGGAVRLGPNRPMIMLAEGIETALSLGIVSHMTVWATLSTSGLKGLRLPKIPTAEIVILAADNDPAGVSAAEEAAVRFEAERRTVTIIAPKAIGADWNDVLQEAPQ</sequence>
<dbReference type="CDD" id="cd01029">
    <property type="entry name" value="TOPRIM_primases"/>
    <property type="match status" value="1"/>
</dbReference>
<dbReference type="InterPro" id="IPR006171">
    <property type="entry name" value="TOPRIM_dom"/>
</dbReference>
<evidence type="ECO:0000313" key="4">
    <source>
        <dbReference type="Proteomes" id="UP000637980"/>
    </source>
</evidence>
<accession>A0ABQ3EVR5</accession>
<dbReference type="Pfam" id="PF13362">
    <property type="entry name" value="Toprim_3"/>
    <property type="match status" value="1"/>
</dbReference>
<proteinExistence type="predicted"/>
<evidence type="ECO:0000259" key="1">
    <source>
        <dbReference type="Pfam" id="PF13362"/>
    </source>
</evidence>
<feature type="domain" description="Toprim" evidence="1">
    <location>
        <begin position="209"/>
        <end position="298"/>
    </location>
</feature>
<dbReference type="Pfam" id="PF23639">
    <property type="entry name" value="DUF7146"/>
    <property type="match status" value="1"/>
</dbReference>
<feature type="domain" description="DUF7146" evidence="2">
    <location>
        <begin position="99"/>
        <end position="202"/>
    </location>
</feature>
<protein>
    <recommendedName>
        <fullName evidence="5">Toprim domain-containing protein</fullName>
    </recommendedName>
</protein>
<dbReference type="InterPro" id="IPR055570">
    <property type="entry name" value="DUF7146"/>
</dbReference>
<evidence type="ECO:0000259" key="2">
    <source>
        <dbReference type="Pfam" id="PF23639"/>
    </source>
</evidence>
<dbReference type="Gene3D" id="3.40.1360.10">
    <property type="match status" value="1"/>
</dbReference>
<dbReference type="EMBL" id="BMXE01000010">
    <property type="protein sequence ID" value="GHB47566.1"/>
    <property type="molecule type" value="Genomic_DNA"/>
</dbReference>
<evidence type="ECO:0000313" key="3">
    <source>
        <dbReference type="EMBL" id="GHB47566.1"/>
    </source>
</evidence>
<evidence type="ECO:0008006" key="5">
    <source>
        <dbReference type="Google" id="ProtNLM"/>
    </source>
</evidence>
<gene>
    <name evidence="3" type="ORF">GCM10007094_41070</name>
</gene>
<keyword evidence="4" id="KW-1185">Reference proteome</keyword>
<dbReference type="RefSeq" id="WP_189438683.1">
    <property type="nucleotide sequence ID" value="NZ_BMXE01000010.1"/>
</dbReference>
<dbReference type="InterPro" id="IPR034154">
    <property type="entry name" value="TOPRIM_DnaG/twinkle"/>
</dbReference>